<evidence type="ECO:0000256" key="7">
    <source>
        <dbReference type="ARBA" id="ARBA00023136"/>
    </source>
</evidence>
<organism evidence="13 15">
    <name type="scientific">Aliarcobacter trophiarum LMG 25534</name>
    <dbReference type="NCBI Taxonomy" id="1032241"/>
    <lineage>
        <taxon>Bacteria</taxon>
        <taxon>Pseudomonadati</taxon>
        <taxon>Campylobacterota</taxon>
        <taxon>Epsilonproteobacteria</taxon>
        <taxon>Campylobacterales</taxon>
        <taxon>Arcobacteraceae</taxon>
        <taxon>Aliarcobacter</taxon>
    </lineage>
</organism>
<evidence type="ECO:0000259" key="11">
    <source>
        <dbReference type="Pfam" id="PF03033"/>
    </source>
</evidence>
<dbReference type="InterPro" id="IPR007235">
    <property type="entry name" value="Glyco_trans_28_C"/>
</dbReference>
<comment type="subcellular location">
    <subcellularLocation>
        <location evidence="10">Cell membrane</location>
        <topology evidence="10">Peripheral membrane protein</topology>
        <orientation evidence="10">Cytoplasmic side</orientation>
    </subcellularLocation>
</comment>
<dbReference type="CDD" id="cd03785">
    <property type="entry name" value="GT28_MurG"/>
    <property type="match status" value="1"/>
</dbReference>
<feature type="binding site" evidence="10">
    <location>
        <position position="127"/>
    </location>
    <ligand>
        <name>UDP-N-acetyl-alpha-D-glucosamine</name>
        <dbReference type="ChEBI" id="CHEBI:57705"/>
    </ligand>
</feature>
<reference evidence="14 16" key="1">
    <citation type="submission" date="2017-10" db="EMBL/GenBank/DDBJ databases">
        <title>Genomics of the genus Arcobacter.</title>
        <authorList>
            <person name="Perez-Cataluna A."/>
            <person name="Figueras M.J."/>
        </authorList>
    </citation>
    <scope>NUCLEOTIDE SEQUENCE [LARGE SCALE GENOMIC DNA]</scope>
    <source>
        <strain evidence="14 16">LMG 25534</strain>
    </source>
</reference>
<dbReference type="GO" id="GO:0005975">
    <property type="term" value="P:carbohydrate metabolic process"/>
    <property type="evidence" value="ECO:0007669"/>
    <property type="project" value="InterPro"/>
</dbReference>
<dbReference type="GO" id="GO:0051301">
    <property type="term" value="P:cell division"/>
    <property type="evidence" value="ECO:0007669"/>
    <property type="project" value="UniProtKB-KW"/>
</dbReference>
<evidence type="ECO:0000313" key="15">
    <source>
        <dbReference type="Proteomes" id="UP000254504"/>
    </source>
</evidence>
<dbReference type="AlphaFoldDB" id="A0AAD0VM19"/>
<keyword evidence="3 10" id="KW-0328">Glycosyltransferase</keyword>
<evidence type="ECO:0000313" key="13">
    <source>
        <dbReference type="EMBL" id="AXK48481.1"/>
    </source>
</evidence>
<dbReference type="Gene3D" id="3.40.50.2000">
    <property type="entry name" value="Glycogen Phosphorylase B"/>
    <property type="match status" value="2"/>
</dbReference>
<evidence type="ECO:0000256" key="8">
    <source>
        <dbReference type="ARBA" id="ARBA00023306"/>
    </source>
</evidence>
<dbReference type="RefSeq" id="WP_115428016.1">
    <property type="nucleotide sequence ID" value="NZ_CP031367.1"/>
</dbReference>
<keyword evidence="4 10" id="KW-0808">Transferase</keyword>
<dbReference type="GO" id="GO:0071555">
    <property type="term" value="P:cell wall organization"/>
    <property type="evidence" value="ECO:0007669"/>
    <property type="project" value="UniProtKB-KW"/>
</dbReference>
<dbReference type="InterPro" id="IPR004276">
    <property type="entry name" value="GlycoTrans_28_N"/>
</dbReference>
<evidence type="ECO:0000256" key="10">
    <source>
        <dbReference type="HAMAP-Rule" id="MF_00033"/>
    </source>
</evidence>
<dbReference type="GO" id="GO:0050511">
    <property type="term" value="F:undecaprenyldiphospho-muramoylpentapeptide beta-N-acetylglucosaminyltransferase activity"/>
    <property type="evidence" value="ECO:0007669"/>
    <property type="project" value="UniProtKB-UniRule"/>
</dbReference>
<feature type="binding site" evidence="10">
    <location>
        <position position="182"/>
    </location>
    <ligand>
        <name>UDP-N-acetyl-alpha-D-glucosamine</name>
        <dbReference type="ChEBI" id="CHEBI:57705"/>
    </ligand>
</feature>
<feature type="domain" description="Glycosyltransferase family 28 N-terminal" evidence="11">
    <location>
        <begin position="5"/>
        <end position="145"/>
    </location>
</feature>
<dbReference type="InterPro" id="IPR006009">
    <property type="entry name" value="GlcNAc_MurG"/>
</dbReference>
<evidence type="ECO:0000256" key="5">
    <source>
        <dbReference type="ARBA" id="ARBA00022960"/>
    </source>
</evidence>
<evidence type="ECO:0000256" key="2">
    <source>
        <dbReference type="ARBA" id="ARBA00022618"/>
    </source>
</evidence>
<comment type="pathway">
    <text evidence="10">Cell wall biogenesis; peptidoglycan biosynthesis.</text>
</comment>
<evidence type="ECO:0000256" key="6">
    <source>
        <dbReference type="ARBA" id="ARBA00022984"/>
    </source>
</evidence>
<evidence type="ECO:0000256" key="9">
    <source>
        <dbReference type="ARBA" id="ARBA00023316"/>
    </source>
</evidence>
<protein>
    <recommendedName>
        <fullName evidence="10">UDP-N-acetylglucosamine--N-acetylmuramyl-(pentapeptide) pyrophosphoryl-undecaprenol N-acetylglucosamine transferase</fullName>
        <ecNumber evidence="10">2.4.1.227</ecNumber>
    </recommendedName>
    <alternativeName>
        <fullName evidence="10">Undecaprenyl-PP-MurNAc-pentapeptide-UDPGlcNAc GlcNAc transferase</fullName>
    </alternativeName>
</protein>
<dbReference type="Pfam" id="PF04101">
    <property type="entry name" value="Glyco_tran_28_C"/>
    <property type="match status" value="1"/>
</dbReference>
<dbReference type="Pfam" id="PF03033">
    <property type="entry name" value="Glyco_transf_28"/>
    <property type="match status" value="1"/>
</dbReference>
<comment type="caution">
    <text evidence="10">Lacks conserved residue(s) required for the propagation of feature annotation.</text>
</comment>
<comment type="function">
    <text evidence="10">Cell wall formation. Catalyzes the transfer of a GlcNAc subunit on undecaprenyl-pyrophosphoryl-MurNAc-pentapeptide (lipid intermediate I) to form undecaprenyl-pyrophosphoryl-MurNAc-(pentapeptide)GlcNAc (lipid intermediate II).</text>
</comment>
<dbReference type="GO" id="GO:0005886">
    <property type="term" value="C:plasma membrane"/>
    <property type="evidence" value="ECO:0007669"/>
    <property type="project" value="UniProtKB-SubCell"/>
</dbReference>
<evidence type="ECO:0000313" key="14">
    <source>
        <dbReference type="EMBL" id="RXJ89987.1"/>
    </source>
</evidence>
<dbReference type="Proteomes" id="UP000289132">
    <property type="component" value="Unassembled WGS sequence"/>
</dbReference>
<dbReference type="SUPFAM" id="SSF53756">
    <property type="entry name" value="UDP-Glycosyltransferase/glycogen phosphorylase"/>
    <property type="match status" value="1"/>
</dbReference>
<dbReference type="EMBL" id="CP031367">
    <property type="protein sequence ID" value="AXK48481.1"/>
    <property type="molecule type" value="Genomic_DNA"/>
</dbReference>
<dbReference type="GO" id="GO:0008360">
    <property type="term" value="P:regulation of cell shape"/>
    <property type="evidence" value="ECO:0007669"/>
    <property type="project" value="UniProtKB-KW"/>
</dbReference>
<keyword evidence="2 10" id="KW-0132">Cell division</keyword>
<evidence type="ECO:0000256" key="4">
    <source>
        <dbReference type="ARBA" id="ARBA00022679"/>
    </source>
</evidence>
<feature type="binding site" evidence="10">
    <location>
        <begin position="12"/>
        <end position="14"/>
    </location>
    <ligand>
        <name>UDP-N-acetyl-alpha-D-glucosamine</name>
        <dbReference type="ChEBI" id="CHEBI:57705"/>
    </ligand>
</feature>
<reference evidence="13 15" key="2">
    <citation type="submission" date="2018-07" db="EMBL/GenBank/DDBJ databases">
        <title>Complete genome of the Arcobacter trophiarum type strain LMG 25534.</title>
        <authorList>
            <person name="Miller W.G."/>
            <person name="Yee E."/>
        </authorList>
    </citation>
    <scope>NUCLEOTIDE SEQUENCE [LARGE SCALE GENOMIC DNA]</scope>
    <source>
        <strain evidence="13 15">LMG 25534</strain>
    </source>
</reference>
<evidence type="ECO:0000256" key="1">
    <source>
        <dbReference type="ARBA" id="ARBA00022475"/>
    </source>
</evidence>
<feature type="binding site" evidence="10">
    <location>
        <position position="280"/>
    </location>
    <ligand>
        <name>UDP-N-acetyl-alpha-D-glucosamine</name>
        <dbReference type="ChEBI" id="CHEBI:57705"/>
    </ligand>
</feature>
<keyword evidence="16" id="KW-1185">Reference proteome</keyword>
<dbReference type="KEGG" id="atp:ATR_0611"/>
<proteinExistence type="inferred from homology"/>
<name>A0AAD0VM19_9BACT</name>
<comment type="catalytic activity">
    <reaction evidence="10">
        <text>di-trans,octa-cis-undecaprenyl diphospho-N-acetyl-alpha-D-muramoyl-L-alanyl-D-glutamyl-meso-2,6-diaminopimeloyl-D-alanyl-D-alanine + UDP-N-acetyl-alpha-D-glucosamine = di-trans,octa-cis-undecaprenyl diphospho-[N-acetyl-alpha-D-glucosaminyl-(1-&gt;4)]-N-acetyl-alpha-D-muramoyl-L-alanyl-D-glutamyl-meso-2,6-diaminopimeloyl-D-alanyl-D-alanine + UDP + H(+)</text>
        <dbReference type="Rhea" id="RHEA:31227"/>
        <dbReference type="ChEBI" id="CHEBI:15378"/>
        <dbReference type="ChEBI" id="CHEBI:57705"/>
        <dbReference type="ChEBI" id="CHEBI:58223"/>
        <dbReference type="ChEBI" id="CHEBI:61387"/>
        <dbReference type="ChEBI" id="CHEBI:61388"/>
        <dbReference type="EC" id="2.4.1.227"/>
    </reaction>
</comment>
<keyword evidence="7 10" id="KW-0472">Membrane</keyword>
<accession>A0AAD0VM19</accession>
<comment type="similarity">
    <text evidence="10">Belongs to the glycosyltransferase 28 family. MurG subfamily.</text>
</comment>
<dbReference type="EC" id="2.4.1.227" evidence="10"/>
<keyword evidence="9 10" id="KW-0961">Cell wall biogenesis/degradation</keyword>
<keyword evidence="8 10" id="KW-0131">Cell cycle</keyword>
<gene>
    <name evidence="10 13" type="primary">murG</name>
    <name evidence="13" type="ORF">ATR_0611</name>
    <name evidence="14" type="ORF">CRU87_07865</name>
</gene>
<dbReference type="Proteomes" id="UP000254504">
    <property type="component" value="Chromosome"/>
</dbReference>
<dbReference type="HAMAP" id="MF_00033">
    <property type="entry name" value="MurG"/>
    <property type="match status" value="1"/>
</dbReference>
<keyword evidence="1 10" id="KW-1003">Cell membrane</keyword>
<feature type="domain" description="Glycosyl transferase family 28 C-terminal" evidence="12">
    <location>
        <begin position="175"/>
        <end position="307"/>
    </location>
</feature>
<dbReference type="PANTHER" id="PTHR21015">
    <property type="entry name" value="UDP-N-ACETYLGLUCOSAMINE--N-ACETYLMURAMYL-(PENTAPEPTIDE) PYROPHOSPHORYL-UNDECAPRENOL N-ACETYLGLUCOSAMINE TRANSFERASE 1"/>
    <property type="match status" value="1"/>
</dbReference>
<evidence type="ECO:0000256" key="3">
    <source>
        <dbReference type="ARBA" id="ARBA00022676"/>
    </source>
</evidence>
<keyword evidence="6 10" id="KW-0573">Peptidoglycan synthesis</keyword>
<keyword evidence="5 10" id="KW-0133">Cell shape</keyword>
<evidence type="ECO:0000259" key="12">
    <source>
        <dbReference type="Pfam" id="PF04101"/>
    </source>
</evidence>
<dbReference type="GO" id="GO:0009252">
    <property type="term" value="P:peptidoglycan biosynthetic process"/>
    <property type="evidence" value="ECO:0007669"/>
    <property type="project" value="UniProtKB-UniRule"/>
</dbReference>
<dbReference type="PANTHER" id="PTHR21015:SF22">
    <property type="entry name" value="GLYCOSYLTRANSFERASE"/>
    <property type="match status" value="1"/>
</dbReference>
<evidence type="ECO:0000313" key="16">
    <source>
        <dbReference type="Proteomes" id="UP000289132"/>
    </source>
</evidence>
<dbReference type="EMBL" id="PDKD01000014">
    <property type="protein sequence ID" value="RXJ89987.1"/>
    <property type="molecule type" value="Genomic_DNA"/>
</dbReference>
<sequence>MSKIVVITGGGTGGHLKIADVFIDELKNRGFEVIYIGSTYGQDRFWFENDDRLKEKYFLNTSGVVNKKGFAKIFSLLNIFYKALFCLKILKKYNIKKVISVGGFSAASASFASIFKKDCELFLHEQNSKIGALNAKTLKYTKKAYSSFHDFSPIKDYPVDVKFFNKQRVRSELKTIAFFGGSQGALAINNFALKVAPKLNEMGIKIVHQTGKNDFLRVKNEYLKLGINADVFDFSKDILEKMKEADFCVSRSGASTLFELCANCLPTFFIPFKYAAQNHQYYNAKALFDKDLCYLQNEDDLDIELFFDILKEPNLEAISIGLKEFIKPNGAKQIVDDILKD</sequence>